<proteinExistence type="predicted"/>
<organism evidence="1 2">
    <name type="scientific">Aeromonas eucrenophila</name>
    <dbReference type="NCBI Taxonomy" id="649"/>
    <lineage>
        <taxon>Bacteria</taxon>
        <taxon>Pseudomonadati</taxon>
        <taxon>Pseudomonadota</taxon>
        <taxon>Gammaproteobacteria</taxon>
        <taxon>Aeromonadales</taxon>
        <taxon>Aeromonadaceae</taxon>
        <taxon>Aeromonas</taxon>
    </lineage>
</organism>
<gene>
    <name evidence="1" type="ORF">ACFPVW_10240</name>
</gene>
<accession>A0ABW0YCN0</accession>
<evidence type="ECO:0000313" key="1">
    <source>
        <dbReference type="EMBL" id="MFC5706431.1"/>
    </source>
</evidence>
<name>A0ABW0YCN0_9GAMM</name>
<dbReference type="Proteomes" id="UP001596132">
    <property type="component" value="Unassembled WGS sequence"/>
</dbReference>
<protein>
    <submittedName>
        <fullName evidence="1">Uncharacterized protein</fullName>
    </submittedName>
</protein>
<evidence type="ECO:0000313" key="2">
    <source>
        <dbReference type="Proteomes" id="UP001596132"/>
    </source>
</evidence>
<dbReference type="RefSeq" id="WP_156128038.1">
    <property type="nucleotide sequence ID" value="NZ_CDDF01000003.1"/>
</dbReference>
<dbReference type="EMBL" id="JBHSPP010000010">
    <property type="protein sequence ID" value="MFC5706431.1"/>
    <property type="molecule type" value="Genomic_DNA"/>
</dbReference>
<comment type="caution">
    <text evidence="1">The sequence shown here is derived from an EMBL/GenBank/DDBJ whole genome shotgun (WGS) entry which is preliminary data.</text>
</comment>
<keyword evidence="2" id="KW-1185">Reference proteome</keyword>
<sequence length="295" mass="32887">MDYALCQQTGITYSATDFSILSPEHQKKLKAGLVCKGCGDVAWFRSATNPLAKVKRAAHFNSHHYNSECQYRTSYVLIEDETDGELSTAGKIPLVTEYVINLDDKIGGILADISYDQIPEAEFVVKPSGGAIGKGAGVKNETEANKSLRQILSYLKRFPEFRQSDKQVRLFSDAGRLKVDGKIKNLVVSFDEVDDSMDDNKYRLFWGVIVDAQDETLDGGLWLNASESRKGVSIKIFRDIKEKFISSFHLKSLDDLQGAYVLVAGQVHYSPSTGKPTIYCAIVNFITVQKYKESQ</sequence>
<reference evidence="2" key="1">
    <citation type="journal article" date="2019" name="Int. J. Syst. Evol. Microbiol.">
        <title>The Global Catalogue of Microorganisms (GCM) 10K type strain sequencing project: providing services to taxonomists for standard genome sequencing and annotation.</title>
        <authorList>
            <consortium name="The Broad Institute Genomics Platform"/>
            <consortium name="The Broad Institute Genome Sequencing Center for Infectious Disease"/>
            <person name="Wu L."/>
            <person name="Ma J."/>
        </authorList>
    </citation>
    <scope>NUCLEOTIDE SEQUENCE [LARGE SCALE GENOMIC DNA]</scope>
    <source>
        <strain evidence="2">KCTC 15012</strain>
    </source>
</reference>